<name>A0A2A4IY93_HELVI</name>
<comment type="caution">
    <text evidence="1">The sequence shown here is derived from an EMBL/GenBank/DDBJ whole genome shotgun (WGS) entry which is preliminary data.</text>
</comment>
<dbReference type="AlphaFoldDB" id="A0A2A4IY93"/>
<organism evidence="1">
    <name type="scientific">Heliothis virescens</name>
    <name type="common">Tobacco budworm moth</name>
    <dbReference type="NCBI Taxonomy" id="7102"/>
    <lineage>
        <taxon>Eukaryota</taxon>
        <taxon>Metazoa</taxon>
        <taxon>Ecdysozoa</taxon>
        <taxon>Arthropoda</taxon>
        <taxon>Hexapoda</taxon>
        <taxon>Insecta</taxon>
        <taxon>Pterygota</taxon>
        <taxon>Neoptera</taxon>
        <taxon>Endopterygota</taxon>
        <taxon>Lepidoptera</taxon>
        <taxon>Glossata</taxon>
        <taxon>Ditrysia</taxon>
        <taxon>Noctuoidea</taxon>
        <taxon>Noctuidae</taxon>
        <taxon>Heliothinae</taxon>
        <taxon>Heliothis</taxon>
    </lineage>
</organism>
<accession>A0A2A4IY93</accession>
<reference evidence="1" key="1">
    <citation type="submission" date="2017-09" db="EMBL/GenBank/DDBJ databases">
        <title>Contemporary evolution of a Lepidopteran species, Heliothis virescens, in response to modern agricultural practices.</title>
        <authorList>
            <person name="Fritz M.L."/>
            <person name="Deyonke A.M."/>
            <person name="Papanicolaou A."/>
            <person name="Micinski S."/>
            <person name="Westbrook J."/>
            <person name="Gould F."/>
        </authorList>
    </citation>
    <scope>NUCLEOTIDE SEQUENCE [LARGE SCALE GENOMIC DNA]</scope>
    <source>
        <strain evidence="1">HvINT-</strain>
        <tissue evidence="1">Whole body</tissue>
    </source>
</reference>
<proteinExistence type="predicted"/>
<dbReference type="EMBL" id="NWSH01004767">
    <property type="protein sequence ID" value="PCG64701.1"/>
    <property type="molecule type" value="Genomic_DNA"/>
</dbReference>
<sequence length="523" mass="58553">MPSENVSRSDYLAHWPTGQVMRAETFLNKSGVHLPFLEYMHRGHCRLKVTRDYMQTAVDAFAIFIAGDLSDVERLPGQYVLNSARTISMMRLAREKLAATWYVVKGSTPTEQITFETLEKFRPLFKYVNGREMANLNLSDNKILSFIGTHPELNRHQVGVVASRYIHLNPRWTDAKYLNIMNNLLCGVPMIFMRRIPENTYLQLTHQIFYHIRACDPLQRRFYLAMMMKTQALGKSYSWSAREVSRLGLLLAEVSGPDLSAINPEAVAGITPQVMLEMPIHSLKSITEMQLRYLDPKALNILARKLIGYQNQQLEASDSGASSCKLTIGRSAGTPATALAGISVGTLGENPADMLHCTLEDVLSTVPVENCWTVLVYMFESLLANVHGNQPVGFLVTVRVPGTEMLQLFVSIPSPEVVGLPVEILETVLVGMSVKMSGTALEGMPLNIPYNVLEDKPGSEELLADNLGGIHAMEKGDRYRGILLGIAVLEPWHMGLSDLAYTRRYLVCYRKFVDIFEGTFFDN</sequence>
<protein>
    <submittedName>
        <fullName evidence="1">Uncharacterized protein</fullName>
    </submittedName>
</protein>
<gene>
    <name evidence="1" type="ORF">B5V51_10251</name>
</gene>
<evidence type="ECO:0000313" key="1">
    <source>
        <dbReference type="EMBL" id="PCG64701.1"/>
    </source>
</evidence>